<dbReference type="GO" id="GO:0051604">
    <property type="term" value="P:protein maturation"/>
    <property type="evidence" value="ECO:0007669"/>
    <property type="project" value="TreeGrafter"/>
</dbReference>
<evidence type="ECO:0000313" key="3">
    <source>
        <dbReference type="Proteomes" id="UP001056766"/>
    </source>
</evidence>
<dbReference type="NCBIfam" id="TIGR00074">
    <property type="entry name" value="hypC_hupF"/>
    <property type="match status" value="1"/>
</dbReference>
<dbReference type="Pfam" id="PF01455">
    <property type="entry name" value="HupF_HypC"/>
    <property type="match status" value="1"/>
</dbReference>
<dbReference type="GO" id="GO:0005506">
    <property type="term" value="F:iron ion binding"/>
    <property type="evidence" value="ECO:0007669"/>
    <property type="project" value="TreeGrafter"/>
</dbReference>
<dbReference type="InterPro" id="IPR001109">
    <property type="entry name" value="Hydrogenase_HupF/HypC"/>
</dbReference>
<proteinExistence type="inferred from homology"/>
<dbReference type="PRINTS" id="PR00445">
    <property type="entry name" value="HUPFHYPC"/>
</dbReference>
<comment type="caution">
    <text evidence="2">The sequence shown here is derived from an EMBL/GenBank/DDBJ whole genome shotgun (WGS) entry which is preliminary data.</text>
</comment>
<keyword evidence="3" id="KW-1185">Reference proteome</keyword>
<comment type="similarity">
    <text evidence="1">Belongs to the HupF/HypC family.</text>
</comment>
<sequence length="76" mass="8446">MCIAIPGKITKLLDEYTAMVDFGGVERKVNLDLITGSEEIIPGLNILVHVGYAISIISEDERKEISEILEQLENDE</sequence>
<dbReference type="RefSeq" id="WP_250866948.1">
    <property type="nucleotide sequence ID" value="NZ_JAGSOI010000002.1"/>
</dbReference>
<dbReference type="EMBL" id="JAGSOI010000002">
    <property type="protein sequence ID" value="MCM1985570.1"/>
    <property type="molecule type" value="Genomic_DNA"/>
</dbReference>
<organism evidence="2 3">
    <name type="scientific">Methanococcoides seepicolus</name>
    <dbReference type="NCBI Taxonomy" id="2828780"/>
    <lineage>
        <taxon>Archaea</taxon>
        <taxon>Methanobacteriati</taxon>
        <taxon>Methanobacteriota</taxon>
        <taxon>Stenosarchaea group</taxon>
        <taxon>Methanomicrobia</taxon>
        <taxon>Methanosarcinales</taxon>
        <taxon>Methanosarcinaceae</taxon>
        <taxon>Methanococcoides</taxon>
    </lineage>
</organism>
<gene>
    <name evidence="2" type="ORF">KDK67_00820</name>
</gene>
<dbReference type="PROSITE" id="PS01097">
    <property type="entry name" value="HUPF_HYPC"/>
    <property type="match status" value="1"/>
</dbReference>
<evidence type="ECO:0000256" key="1">
    <source>
        <dbReference type="ARBA" id="ARBA00006018"/>
    </source>
</evidence>
<name>A0A9E5D858_9EURY</name>
<dbReference type="Proteomes" id="UP001056766">
    <property type="component" value="Unassembled WGS sequence"/>
</dbReference>
<evidence type="ECO:0000313" key="2">
    <source>
        <dbReference type="EMBL" id="MCM1985570.1"/>
    </source>
</evidence>
<dbReference type="PANTHER" id="PTHR35177:SF2">
    <property type="entry name" value="HYDROGENASE MATURATION FACTOR HYBG"/>
    <property type="match status" value="1"/>
</dbReference>
<dbReference type="PANTHER" id="PTHR35177">
    <property type="entry name" value="HYDROGENASE MATURATION FACTOR HYBG"/>
    <property type="match status" value="1"/>
</dbReference>
<dbReference type="InterPro" id="IPR019812">
    <property type="entry name" value="Hydgase_assmbl_chp_CS"/>
</dbReference>
<dbReference type="GO" id="GO:1902670">
    <property type="term" value="F:carbon dioxide binding"/>
    <property type="evidence" value="ECO:0007669"/>
    <property type="project" value="TreeGrafter"/>
</dbReference>
<dbReference type="SUPFAM" id="SSF159127">
    <property type="entry name" value="HupF/HypC-like"/>
    <property type="match status" value="1"/>
</dbReference>
<protein>
    <submittedName>
        <fullName evidence="2">HypC/HybG/HupF family hydrogenase formation chaperone</fullName>
    </submittedName>
</protein>
<accession>A0A9E5D858</accession>
<reference evidence="2" key="1">
    <citation type="journal article" date="2021" name="mSystems">
        <title>Bacteria and Archaea Synergistically Convert Glycine Betaine to Biogenic Methane in the Formosa Cold Seep of the South China Sea.</title>
        <authorList>
            <person name="Li L."/>
            <person name="Zhang W."/>
            <person name="Zhang S."/>
            <person name="Song L."/>
            <person name="Sun Q."/>
            <person name="Zhang H."/>
            <person name="Xiang H."/>
            <person name="Dong X."/>
        </authorList>
    </citation>
    <scope>NUCLEOTIDE SEQUENCE</scope>
    <source>
        <strain evidence="2">LLY</strain>
    </source>
</reference>
<reference evidence="2" key="2">
    <citation type="submission" date="2021-04" db="EMBL/GenBank/DDBJ databases">
        <authorList>
            <person name="Dong X."/>
        </authorList>
    </citation>
    <scope>NUCLEOTIDE SEQUENCE</scope>
    <source>
        <strain evidence="2">LLY</strain>
    </source>
</reference>
<dbReference type="Gene3D" id="2.30.30.140">
    <property type="match status" value="1"/>
</dbReference>
<dbReference type="AlphaFoldDB" id="A0A9E5D858"/>